<dbReference type="PANTHER" id="PTHR37844">
    <property type="entry name" value="SER/THR PROTEIN PHOSPHATASE SUPERFAMILY (AFU_ORTHOLOGUE AFUA_1G14840)"/>
    <property type="match status" value="1"/>
</dbReference>
<dbReference type="PANTHER" id="PTHR37844:SF2">
    <property type="entry name" value="SER_THR PROTEIN PHOSPHATASE SUPERFAMILY (AFU_ORTHOLOGUE AFUA_1G14840)"/>
    <property type="match status" value="1"/>
</dbReference>
<sequence>MRLWIFSDLHLDAHPEAESFLTFPDADVAVCAGDIHRPIWQSVQWLADHIAPHMPVIFVPGNHEYYGGSVAGCMKRGRAAAASVDGVCLLNDDVAHVGGVRFIGSTLWTDYALGAEPISGRQRDLDIAHAMNMAGSRLMDHTAIAIEDDMLERWQPEHALTANRRSRAFIHSALRKGHDGPTVVVTHHAPHPASIDRQYDGSPLNPAFASDLSSTIWDHQPELWVHGHVHHSTAYTVGETWIVCNPRGYRNENPAFKPGLVVTVPRR</sequence>
<protein>
    <submittedName>
        <fullName evidence="2">Metallophosphoesterase</fullName>
    </submittedName>
</protein>
<dbReference type="GO" id="GO:0016787">
    <property type="term" value="F:hydrolase activity"/>
    <property type="evidence" value="ECO:0007669"/>
    <property type="project" value="InterPro"/>
</dbReference>
<feature type="domain" description="Calcineurin-like phosphoesterase" evidence="1">
    <location>
        <begin position="1"/>
        <end position="231"/>
    </location>
</feature>
<evidence type="ECO:0000259" key="1">
    <source>
        <dbReference type="Pfam" id="PF00149"/>
    </source>
</evidence>
<dbReference type="Proteomes" id="UP000403266">
    <property type="component" value="Unassembled WGS sequence"/>
</dbReference>
<dbReference type="RefSeq" id="WP_152712281.1">
    <property type="nucleotide sequence ID" value="NZ_VOSJ01000037.1"/>
</dbReference>
<dbReference type="InterPro" id="IPR004843">
    <property type="entry name" value="Calcineurin-like_PHP"/>
</dbReference>
<organism evidence="2 3">
    <name type="scientific">Microvirga tunisiensis</name>
    <dbReference type="NCBI Taxonomy" id="2108360"/>
    <lineage>
        <taxon>Bacteria</taxon>
        <taxon>Pseudomonadati</taxon>
        <taxon>Pseudomonadota</taxon>
        <taxon>Alphaproteobacteria</taxon>
        <taxon>Hyphomicrobiales</taxon>
        <taxon>Methylobacteriaceae</taxon>
        <taxon>Microvirga</taxon>
    </lineage>
</organism>
<evidence type="ECO:0000313" key="3">
    <source>
        <dbReference type="Proteomes" id="UP000403266"/>
    </source>
</evidence>
<dbReference type="OrthoDB" id="356681at2"/>
<dbReference type="InterPro" id="IPR029052">
    <property type="entry name" value="Metallo-depent_PP-like"/>
</dbReference>
<name>A0A5N7MQD5_9HYPH</name>
<accession>A0A5N7MQD5</accession>
<gene>
    <name evidence="2" type="ORF">FS320_13395</name>
</gene>
<proteinExistence type="predicted"/>
<dbReference type="AlphaFoldDB" id="A0A5N7MQD5"/>
<dbReference type="Gene3D" id="3.60.21.10">
    <property type="match status" value="1"/>
</dbReference>
<comment type="caution">
    <text evidence="2">The sequence shown here is derived from an EMBL/GenBank/DDBJ whole genome shotgun (WGS) entry which is preliminary data.</text>
</comment>
<reference evidence="2 3" key="1">
    <citation type="journal article" date="2019" name="Syst. Appl. Microbiol.">
        <title>Microvirga tunisiensis sp. nov., a root nodule symbiotic bacterium isolated from Lupinus micranthus and L. luteus grown in Northern Tunisia.</title>
        <authorList>
            <person name="Msaddak A."/>
            <person name="Rejili M."/>
            <person name="Duran D."/>
            <person name="Mars M."/>
            <person name="Palacios J.M."/>
            <person name="Ruiz-Argueso T."/>
            <person name="Rey L."/>
            <person name="Imperial J."/>
        </authorList>
    </citation>
    <scope>NUCLEOTIDE SEQUENCE [LARGE SCALE GENOMIC DNA]</scope>
    <source>
        <strain evidence="2 3">Lmie10</strain>
    </source>
</reference>
<evidence type="ECO:0000313" key="2">
    <source>
        <dbReference type="EMBL" id="MPR26196.1"/>
    </source>
</evidence>
<dbReference type="SUPFAM" id="SSF56300">
    <property type="entry name" value="Metallo-dependent phosphatases"/>
    <property type="match status" value="1"/>
</dbReference>
<dbReference type="EMBL" id="VOSK01000042">
    <property type="protein sequence ID" value="MPR26196.1"/>
    <property type="molecule type" value="Genomic_DNA"/>
</dbReference>
<dbReference type="Pfam" id="PF00149">
    <property type="entry name" value="Metallophos"/>
    <property type="match status" value="1"/>
</dbReference>
<keyword evidence="3" id="KW-1185">Reference proteome</keyword>